<dbReference type="EMBL" id="MU006561">
    <property type="protein sequence ID" value="KAF2752087.1"/>
    <property type="molecule type" value="Genomic_DNA"/>
</dbReference>
<feature type="region of interest" description="Disordered" evidence="1">
    <location>
        <begin position="1"/>
        <end position="32"/>
    </location>
</feature>
<accession>A0A6A6VS72</accession>
<evidence type="ECO:0000313" key="2">
    <source>
        <dbReference type="EMBL" id="KAF2752087.1"/>
    </source>
</evidence>
<organism evidence="2 3">
    <name type="scientific">Sporormia fimetaria CBS 119925</name>
    <dbReference type="NCBI Taxonomy" id="1340428"/>
    <lineage>
        <taxon>Eukaryota</taxon>
        <taxon>Fungi</taxon>
        <taxon>Dikarya</taxon>
        <taxon>Ascomycota</taxon>
        <taxon>Pezizomycotina</taxon>
        <taxon>Dothideomycetes</taxon>
        <taxon>Pleosporomycetidae</taxon>
        <taxon>Pleosporales</taxon>
        <taxon>Sporormiaceae</taxon>
        <taxon>Sporormia</taxon>
    </lineage>
</organism>
<reference evidence="2" key="1">
    <citation type="journal article" date="2020" name="Stud. Mycol.">
        <title>101 Dothideomycetes genomes: a test case for predicting lifestyles and emergence of pathogens.</title>
        <authorList>
            <person name="Haridas S."/>
            <person name="Albert R."/>
            <person name="Binder M."/>
            <person name="Bloem J."/>
            <person name="Labutti K."/>
            <person name="Salamov A."/>
            <person name="Andreopoulos B."/>
            <person name="Baker S."/>
            <person name="Barry K."/>
            <person name="Bills G."/>
            <person name="Bluhm B."/>
            <person name="Cannon C."/>
            <person name="Castanera R."/>
            <person name="Culley D."/>
            <person name="Daum C."/>
            <person name="Ezra D."/>
            <person name="Gonzalez J."/>
            <person name="Henrissat B."/>
            <person name="Kuo A."/>
            <person name="Liang C."/>
            <person name="Lipzen A."/>
            <person name="Lutzoni F."/>
            <person name="Magnuson J."/>
            <person name="Mondo S."/>
            <person name="Nolan M."/>
            <person name="Ohm R."/>
            <person name="Pangilinan J."/>
            <person name="Park H.-J."/>
            <person name="Ramirez L."/>
            <person name="Alfaro M."/>
            <person name="Sun H."/>
            <person name="Tritt A."/>
            <person name="Yoshinaga Y."/>
            <person name="Zwiers L.-H."/>
            <person name="Turgeon B."/>
            <person name="Goodwin S."/>
            <person name="Spatafora J."/>
            <person name="Crous P."/>
            <person name="Grigoriev I."/>
        </authorList>
    </citation>
    <scope>NUCLEOTIDE SEQUENCE</scope>
    <source>
        <strain evidence="2">CBS 119925</strain>
    </source>
</reference>
<proteinExistence type="predicted"/>
<evidence type="ECO:0000313" key="3">
    <source>
        <dbReference type="Proteomes" id="UP000799440"/>
    </source>
</evidence>
<feature type="compositionally biased region" description="Polar residues" evidence="1">
    <location>
        <begin position="1"/>
        <end position="12"/>
    </location>
</feature>
<protein>
    <submittedName>
        <fullName evidence="2">Uncharacterized protein</fullName>
    </submittedName>
</protein>
<evidence type="ECO:0000256" key="1">
    <source>
        <dbReference type="SAM" id="MobiDB-lite"/>
    </source>
</evidence>
<gene>
    <name evidence="2" type="ORF">M011DRAFT_15671</name>
</gene>
<dbReference type="AlphaFoldDB" id="A0A6A6VS72"/>
<sequence length="162" mass="17742">MESAQSTSSGTHRTPKQGTDPDDCRSSSTGSTDILPYIQFADPDAYIFSRIPLSQQVEHSEPLQHRHSKIEHAATEPRVVKQRKIDAPAPALGVQDLGFGSASGYVLGINGRRRILPLPPTTVYDRWLFGRVGQDGGDAEAANCLSNDLINDPLQFWDNLLT</sequence>
<dbReference type="Proteomes" id="UP000799440">
    <property type="component" value="Unassembled WGS sequence"/>
</dbReference>
<name>A0A6A6VS72_9PLEO</name>
<keyword evidence="3" id="KW-1185">Reference proteome</keyword>